<dbReference type="AlphaFoldDB" id="A0A8T0FCV0"/>
<keyword evidence="8" id="KW-1185">Reference proteome</keyword>
<dbReference type="InterPro" id="IPR014886">
    <property type="entry name" value="La_xRRM"/>
</dbReference>
<evidence type="ECO:0000313" key="8">
    <source>
        <dbReference type="Proteomes" id="UP000807504"/>
    </source>
</evidence>
<gene>
    <name evidence="7" type="ORF">HNY73_008876</name>
</gene>
<reference evidence="7" key="2">
    <citation type="submission" date="2020-06" db="EMBL/GenBank/DDBJ databases">
        <authorList>
            <person name="Sheffer M."/>
        </authorList>
    </citation>
    <scope>NUCLEOTIDE SEQUENCE</scope>
</reference>
<evidence type="ECO:0000256" key="4">
    <source>
        <dbReference type="SAM" id="MobiDB-lite"/>
    </source>
</evidence>
<evidence type="ECO:0000256" key="3">
    <source>
        <dbReference type="PROSITE-ProRule" id="PRU00332"/>
    </source>
</evidence>
<proteinExistence type="inferred from homology"/>
<organism evidence="7 8">
    <name type="scientific">Argiope bruennichi</name>
    <name type="common">Wasp spider</name>
    <name type="synonym">Aranea bruennichi</name>
    <dbReference type="NCBI Taxonomy" id="94029"/>
    <lineage>
        <taxon>Eukaryota</taxon>
        <taxon>Metazoa</taxon>
        <taxon>Ecdysozoa</taxon>
        <taxon>Arthropoda</taxon>
        <taxon>Chelicerata</taxon>
        <taxon>Arachnida</taxon>
        <taxon>Araneae</taxon>
        <taxon>Araneomorphae</taxon>
        <taxon>Entelegynae</taxon>
        <taxon>Araneoidea</taxon>
        <taxon>Araneidae</taxon>
        <taxon>Argiope</taxon>
    </lineage>
</organism>
<dbReference type="PROSITE" id="PS50961">
    <property type="entry name" value="HTH_LA"/>
    <property type="match status" value="1"/>
</dbReference>
<dbReference type="InterPro" id="IPR012677">
    <property type="entry name" value="Nucleotide-bd_a/b_plait_sf"/>
</dbReference>
<dbReference type="InterPro" id="IPR036388">
    <property type="entry name" value="WH-like_DNA-bd_sf"/>
</dbReference>
<sequence length="310" mass="35846">MEFYFSDSNLARDNYLQDLLTKNPEGYVDLEVFKSFNKIKEMTDDVNAIIAALSKSTVLQFYKKSSGKENTESDDQCTESKSNLDESQKNETCPDKERKARKRKMSSDADEPPHKLEAANSENEGGKIKKKRKHKKKGHHNSEKPVLRVMSKHEWKAYRNKYLNLQRSTMSFLKKQIMMEAQELKEQDPVDEKPDNETSNKGLHFQPGVIIKITLKDSITDLSNFKEKVKAAAHVAYIDAQLGHSEMFIRCHTPEEANFIIQEKKFDSFGTVSLLEGTEEQSYWTKIQEDRKAKFSLPLVRKKRGRDKKA</sequence>
<dbReference type="InterPro" id="IPR045180">
    <property type="entry name" value="La_dom_prot"/>
</dbReference>
<accession>A0A8T0FCV0</accession>
<dbReference type="InterPro" id="IPR036390">
    <property type="entry name" value="WH_DNA-bd_sf"/>
</dbReference>
<dbReference type="GO" id="GO:0003723">
    <property type="term" value="F:RNA binding"/>
    <property type="evidence" value="ECO:0007669"/>
    <property type="project" value="UniProtKB-UniRule"/>
</dbReference>
<dbReference type="GO" id="GO:1990904">
    <property type="term" value="C:ribonucleoprotein complex"/>
    <property type="evidence" value="ECO:0007669"/>
    <property type="project" value="UniProtKB-UniRule"/>
</dbReference>
<dbReference type="InterPro" id="IPR006630">
    <property type="entry name" value="La_HTH"/>
</dbReference>
<dbReference type="SMART" id="SM00715">
    <property type="entry name" value="LA"/>
    <property type="match status" value="1"/>
</dbReference>
<evidence type="ECO:0000313" key="7">
    <source>
        <dbReference type="EMBL" id="KAF8787259.1"/>
    </source>
</evidence>
<dbReference type="Gene3D" id="1.10.10.10">
    <property type="entry name" value="Winged helix-like DNA-binding domain superfamily/Winged helix DNA-binding domain"/>
    <property type="match status" value="1"/>
</dbReference>
<feature type="compositionally biased region" description="Basic residues" evidence="4">
    <location>
        <begin position="128"/>
        <end position="139"/>
    </location>
</feature>
<feature type="domain" description="XRRM" evidence="6">
    <location>
        <begin position="204"/>
        <end position="310"/>
    </location>
</feature>
<evidence type="ECO:0000256" key="2">
    <source>
        <dbReference type="ARBA" id="ARBA00022884"/>
    </source>
</evidence>
<evidence type="ECO:0000259" key="6">
    <source>
        <dbReference type="PROSITE" id="PS51939"/>
    </source>
</evidence>
<comment type="caution">
    <text evidence="7">The sequence shown here is derived from an EMBL/GenBank/DDBJ whole genome shotgun (WGS) entry which is preliminary data.</text>
</comment>
<reference evidence="7" key="1">
    <citation type="journal article" date="2020" name="bioRxiv">
        <title>Chromosome-level reference genome of the European wasp spider Argiope bruennichi: a resource for studies on range expansion and evolutionary adaptation.</title>
        <authorList>
            <person name="Sheffer M.M."/>
            <person name="Hoppe A."/>
            <person name="Krehenwinkel H."/>
            <person name="Uhl G."/>
            <person name="Kuss A.W."/>
            <person name="Jensen L."/>
            <person name="Jensen C."/>
            <person name="Gillespie R.G."/>
            <person name="Hoff K.J."/>
            <person name="Prost S."/>
        </authorList>
    </citation>
    <scope>NUCLEOTIDE SEQUENCE</scope>
</reference>
<dbReference type="PANTHER" id="PTHR22792">
    <property type="entry name" value="LUPUS LA PROTEIN-RELATED"/>
    <property type="match status" value="1"/>
</dbReference>
<feature type="domain" description="HTH La-type RNA-binding" evidence="5">
    <location>
        <begin position="1"/>
        <end position="78"/>
    </location>
</feature>
<feature type="region of interest" description="Disordered" evidence="4">
    <location>
        <begin position="66"/>
        <end position="147"/>
    </location>
</feature>
<protein>
    <submittedName>
        <fullName evidence="7">La-related protein 7 like protein</fullName>
    </submittedName>
</protein>
<dbReference type="Gene3D" id="3.30.70.330">
    <property type="match status" value="1"/>
</dbReference>
<evidence type="ECO:0000259" key="5">
    <source>
        <dbReference type="PROSITE" id="PS50961"/>
    </source>
</evidence>
<dbReference type="CDD" id="cd07323">
    <property type="entry name" value="LAM"/>
    <property type="match status" value="1"/>
</dbReference>
<dbReference type="Proteomes" id="UP000807504">
    <property type="component" value="Unassembled WGS sequence"/>
</dbReference>
<feature type="compositionally biased region" description="Basic and acidic residues" evidence="4">
    <location>
        <begin position="105"/>
        <end position="117"/>
    </location>
</feature>
<keyword evidence="2 3" id="KW-0694">RNA-binding</keyword>
<dbReference type="Pfam" id="PF05383">
    <property type="entry name" value="La"/>
    <property type="match status" value="1"/>
</dbReference>
<dbReference type="PANTHER" id="PTHR22792:SF62">
    <property type="entry name" value="LA-RELATED PROTEIN 7"/>
    <property type="match status" value="1"/>
</dbReference>
<comment type="similarity">
    <text evidence="1">Belongs to the LARP7 family.</text>
</comment>
<feature type="compositionally biased region" description="Basic and acidic residues" evidence="4">
    <location>
        <begin position="82"/>
        <end position="98"/>
    </location>
</feature>
<name>A0A8T0FCV0_ARGBR</name>
<dbReference type="SUPFAM" id="SSF46785">
    <property type="entry name" value="Winged helix' DNA-binding domain"/>
    <property type="match status" value="1"/>
</dbReference>
<dbReference type="PROSITE" id="PS51939">
    <property type="entry name" value="XRRM"/>
    <property type="match status" value="1"/>
</dbReference>
<dbReference type="EMBL" id="JABXBU010000015">
    <property type="protein sequence ID" value="KAF8787259.1"/>
    <property type="molecule type" value="Genomic_DNA"/>
</dbReference>
<evidence type="ECO:0000256" key="1">
    <source>
        <dbReference type="ARBA" id="ARBA00008680"/>
    </source>
</evidence>
<dbReference type="Pfam" id="PF08777">
    <property type="entry name" value="RRM_3"/>
    <property type="match status" value="1"/>
</dbReference>